<proteinExistence type="predicted"/>
<accession>G2KN01</accession>
<name>G2KN01_MICAA</name>
<keyword evidence="2" id="KW-1185">Reference proteome</keyword>
<protein>
    <submittedName>
        <fullName evidence="1">Uncharacterized protein</fullName>
    </submittedName>
</protein>
<dbReference type="AlphaFoldDB" id="G2KN01"/>
<dbReference type="KEGG" id="mai:MICA_596"/>
<evidence type="ECO:0000313" key="1">
    <source>
        <dbReference type="EMBL" id="AEP08933.1"/>
    </source>
</evidence>
<reference evidence="1 2" key="1">
    <citation type="journal article" date="2011" name="BMC Genomics">
        <title>Genomic insights into an obligate epibiotic bacterial predator: Micavibrio aeruginosavorus ARL-13.</title>
        <authorList>
            <person name="Wang Z."/>
            <person name="Kadouri D."/>
            <person name="Wu M."/>
        </authorList>
    </citation>
    <scope>NUCLEOTIDE SEQUENCE [LARGE SCALE GENOMIC DNA]</scope>
    <source>
        <strain evidence="1 2">ARL-13</strain>
    </source>
</reference>
<sequence>MAVSDLFNGKFDVEVCGRISANNHAFMTIHNAWMPFFYFW</sequence>
<dbReference type="EMBL" id="CP002382">
    <property type="protein sequence ID" value="AEP08933.1"/>
    <property type="molecule type" value="Genomic_DNA"/>
</dbReference>
<dbReference type="Proteomes" id="UP000009286">
    <property type="component" value="Chromosome"/>
</dbReference>
<dbReference type="HOGENOM" id="CLU_3292371_0_0_5"/>
<evidence type="ECO:0000313" key="2">
    <source>
        <dbReference type="Proteomes" id="UP000009286"/>
    </source>
</evidence>
<gene>
    <name evidence="1" type="ordered locus">MICA_596</name>
</gene>
<organism evidence="1 2">
    <name type="scientific">Micavibrio aeruginosavorus (strain ARL-13)</name>
    <dbReference type="NCBI Taxonomy" id="856793"/>
    <lineage>
        <taxon>Bacteria</taxon>
        <taxon>Pseudomonadati</taxon>
        <taxon>Bdellovibrionota</taxon>
        <taxon>Bdellovibrionia</taxon>
        <taxon>Bdellovibrionales</taxon>
        <taxon>Pseudobdellovibrionaceae</taxon>
        <taxon>Micavibrio</taxon>
    </lineage>
</organism>
<dbReference type="STRING" id="856793.MICA_596"/>